<accession>A0A402AG18</accession>
<dbReference type="Pfam" id="PF13941">
    <property type="entry name" value="MutL"/>
    <property type="match status" value="1"/>
</dbReference>
<keyword evidence="2" id="KW-1185">Reference proteome</keyword>
<dbReference type="RefSeq" id="WP_126549623.1">
    <property type="nucleotide sequence ID" value="NZ_BIFS01000001.1"/>
</dbReference>
<reference evidence="2" key="1">
    <citation type="submission" date="2018-12" db="EMBL/GenBank/DDBJ databases">
        <title>Tengunoibacter tsumagoiensis gen. nov., sp. nov., Dictyobacter kobayashii sp. nov., D. alpinus sp. nov., and D. joshuensis sp. nov. and description of Dictyobacteraceae fam. nov. within the order Ktedonobacterales isolated from Tengu-no-mugimeshi.</title>
        <authorList>
            <person name="Wang C.M."/>
            <person name="Zheng Y."/>
            <person name="Sakai Y."/>
            <person name="Toyoda A."/>
            <person name="Minakuchi Y."/>
            <person name="Abe K."/>
            <person name="Yokota A."/>
            <person name="Yabe S."/>
        </authorList>
    </citation>
    <scope>NUCLEOTIDE SEQUENCE [LARGE SCALE GENOMIC DNA]</scope>
    <source>
        <strain evidence="2">Uno11</strain>
    </source>
</reference>
<comment type="caution">
    <text evidence="1">The sequence shown here is derived from an EMBL/GenBank/DDBJ whole genome shotgun (WGS) entry which is preliminary data.</text>
</comment>
<evidence type="ECO:0000313" key="1">
    <source>
        <dbReference type="EMBL" id="GCE18025.1"/>
    </source>
</evidence>
<gene>
    <name evidence="1" type="ORF">KDK_18250</name>
</gene>
<proteinExistence type="predicted"/>
<organism evidence="1 2">
    <name type="scientific">Dictyobacter kobayashii</name>
    <dbReference type="NCBI Taxonomy" id="2014872"/>
    <lineage>
        <taxon>Bacteria</taxon>
        <taxon>Bacillati</taxon>
        <taxon>Chloroflexota</taxon>
        <taxon>Ktedonobacteria</taxon>
        <taxon>Ktedonobacterales</taxon>
        <taxon>Dictyobacteraceae</taxon>
        <taxon>Dictyobacter</taxon>
    </lineage>
</organism>
<dbReference type="InterPro" id="IPR006230">
    <property type="entry name" value="MutL"/>
</dbReference>
<dbReference type="EMBL" id="BIFS01000001">
    <property type="protein sequence ID" value="GCE18025.1"/>
    <property type="molecule type" value="Genomic_DNA"/>
</dbReference>
<dbReference type="AlphaFoldDB" id="A0A402AG18"/>
<protein>
    <submittedName>
        <fullName evidence="1">Uncharacterized protein</fullName>
    </submittedName>
</protein>
<dbReference type="Proteomes" id="UP000287188">
    <property type="component" value="Unassembled WGS sequence"/>
</dbReference>
<sequence length="621" mass="65848">MYTQPYPEGGQGPAQMQNSVTPNSLLVADCGAVFTKVSLFGLVEGQYRLMARGEAPSTIKPPLEDLSEGIIQAINVIEFVTGRKFVEEKHIVSPERSNGDGVDIFIATLSAGDPLRVATLGAVSPELERLSEQAVSGLYAQVQAVPSPSYVAATTPAAVGPAGAAGSWTQERVAQEWERQLNHLRELQPQTALIVGAADGPAGPAPLQEACQLLINMARETAQQGGALAPDGTPKRYSVVYAGAPQYVEAVRRMLQNVADVTRVESLTNPTQLGSVSAAIGSLHEHEGLEQIPGYERVRNWSRANPVASATSLSSLVRFLAQHYAMNVTAVDVGGSTTTIMLAGEQGEFIPMVNTGVGVGPNIGDVLQKAGLQRITRWLPFLISEDEVRQFVLNHMLHPQSLPTDSRELALMQAFAREAIALTVEAARTSSHIELPDTDLILATGGVLSHAPKYGQVAMMLLDALQPRGVTSLVVDSTMLISQLGAVATVAPVMAVQVNENDAVSHRLGTCVIPFGNVQQGQLAVRVGVEYSNGRQLNVDVMGGTIEVIPLQVNEQALLTLFPAPTVDVGLGPGERARAAEEIDGGLIGLIIDARGRPLALPGDDTERQARLLQWSQALGA</sequence>
<name>A0A402AG18_9CHLR</name>
<dbReference type="OrthoDB" id="9769453at2"/>
<evidence type="ECO:0000313" key="2">
    <source>
        <dbReference type="Proteomes" id="UP000287188"/>
    </source>
</evidence>